<dbReference type="Pfam" id="PF21229">
    <property type="entry name" value="TdIF1_2nd"/>
    <property type="match status" value="1"/>
</dbReference>
<evidence type="ECO:0000256" key="1">
    <source>
        <dbReference type="ARBA" id="ARBA00004123"/>
    </source>
</evidence>
<feature type="compositionally biased region" description="Polar residues" evidence="4">
    <location>
        <begin position="522"/>
        <end position="540"/>
    </location>
</feature>
<feature type="domain" description="DNTTIP1 dimerisation" evidence="5">
    <location>
        <begin position="848"/>
        <end position="915"/>
    </location>
</feature>
<dbReference type="InterPro" id="IPR026064">
    <property type="entry name" value="TdIF1"/>
</dbReference>
<proteinExistence type="predicted"/>
<feature type="compositionally biased region" description="Acidic residues" evidence="4">
    <location>
        <begin position="1170"/>
        <end position="1186"/>
    </location>
</feature>
<feature type="domain" description="TdIF1 C-terminal" evidence="6">
    <location>
        <begin position="1013"/>
        <end position="1108"/>
    </location>
</feature>
<evidence type="ECO:0000313" key="7">
    <source>
        <dbReference type="EMBL" id="KAK7088061.1"/>
    </source>
</evidence>
<keyword evidence="8" id="KW-1185">Reference proteome</keyword>
<feature type="region of interest" description="Disordered" evidence="4">
    <location>
        <begin position="388"/>
        <end position="411"/>
    </location>
</feature>
<dbReference type="AlphaFoldDB" id="A0AAN9AJE0"/>
<evidence type="ECO:0000256" key="4">
    <source>
        <dbReference type="SAM" id="MobiDB-lite"/>
    </source>
</evidence>
<dbReference type="GO" id="GO:0003677">
    <property type="term" value="F:DNA binding"/>
    <property type="evidence" value="ECO:0007669"/>
    <property type="project" value="UniProtKB-KW"/>
</dbReference>
<sequence>MDHNQRSTKNRSHDLPKQARKPEGSQPKSRQGLSGNQSSVVTAAVSAGQDIQFLNAEFLRHHQYGGVPAMLKGGPGANTIPAHVKIQRGADVYHAPLPGQVMMLKADKESMPGPLGDPPPVALPTTKSSSLSRDISPSRITAQVNQVMSETTGQPLLLSALTGRLPPQMMMAGTKPDHLQDPKRVQDVSNQRGSPYHTVEQRHSPVQVDSFRAAMEGREAKRPFENLMRAAALLQAQELQGSLSPSRQQFGVQQLSPGNHQHTDNRNRTPSPKPVSAARSPQGHTHSGQRRSPVGQRSSPAPAQGSRSSPAPAHSQGLLTAMPVPMTMVQIPHMGLVQQHLLSGTIANPHITPSAHTTPGQHTTIPFAPSVPSAASSNVRLSAIPIDMSGMPSPQKPKSSKNSHVSIGTGTDLKHYASHGAQTSKGSGTGESVKVKQEEAKLGHAFQPHRKEWSAQVQGRGLGTQGLGVAVSQSIASGGIEKRGVSPVMSAVSVGGGLSYPSAISSTRTFTSAAPSAVNIRRSQGSTVPERQRYSPTPTSAHGGKPISVPSSHSHVHAHIHQHSALPRHHVPVTTVNIVPSTINHVSTAPISQPITSMSRLPTPSTHIQPTALRVKQEPRATTVSSTVTASAVSYQPHHHQYHRQSPPAQTITSQTTECGPVVKDFIPVVQSPEPPPYHPQQHPIPSHKNPFTFPTTGIKIHDLLGDGPSYTLTRQVREAKELERAEAKAFEKSQGQFSVGSKSFSDVTGQKQTFRFFDSMDQKDEMPRLTLEGFYPPLKSEAKHGAFNHVGSFPRTDGKEQLMQPYNRRLQNLNNFPSMAQAYRSAYRSHSVALQRAKAGSITSAAKSLDLLRVNIQKNINKELHEIIQKYVDKFFRPAADNIRLNNGTNSVSEEHINAVCRQIFEEAKRMYATETRRSVTPIGDFPDNVSETGSLNGRRVSPIPSSKRTKASDSDSEKGSENGIPKKVPRRKGRPPLNSSGRTTPVKPPPKEGNVKREGPKWDPERIKSESLFVMGARANKALGLGNTRGRLYIRHPDVFKYSGDQEDKIWLHEQKLMPATGGKAYMLLVEDIIDLSKTDEYRDSPTLLMHECRGFEVPEWMIIKIKAQMQSQRSDLMKESRSRSRSPVSDRPEPPKTLPFSIFSDTASNNDMDSIGNKNSLQPSPADTEEMEFLSGMENEDTQPSDVSHFNVTGGFDDTLSRSPCPIDTEEDDLPITTPFS</sequence>
<comment type="subcellular location">
    <subcellularLocation>
        <location evidence="1">Nucleus</location>
    </subcellularLocation>
</comment>
<feature type="compositionally biased region" description="Polar residues" evidence="4">
    <location>
        <begin position="295"/>
        <end position="309"/>
    </location>
</feature>
<protein>
    <recommendedName>
        <fullName evidence="9">DNTTIP1 dimerisation domain-containing protein</fullName>
    </recommendedName>
</protein>
<gene>
    <name evidence="7" type="ORF">V1264_022031</name>
</gene>
<evidence type="ECO:0000259" key="6">
    <source>
        <dbReference type="Pfam" id="PF21229"/>
    </source>
</evidence>
<evidence type="ECO:0000259" key="5">
    <source>
        <dbReference type="Pfam" id="PF18192"/>
    </source>
</evidence>
<keyword evidence="3" id="KW-0539">Nucleus</keyword>
<keyword evidence="2" id="KW-0238">DNA-binding</keyword>
<name>A0AAN9AJE0_9CAEN</name>
<feature type="region of interest" description="Disordered" evidence="4">
    <location>
        <begin position="522"/>
        <end position="552"/>
    </location>
</feature>
<evidence type="ECO:0008006" key="9">
    <source>
        <dbReference type="Google" id="ProtNLM"/>
    </source>
</evidence>
<dbReference type="InterPro" id="IPR049121">
    <property type="entry name" value="TdIF1_C"/>
</dbReference>
<evidence type="ECO:0000256" key="3">
    <source>
        <dbReference type="ARBA" id="ARBA00023242"/>
    </source>
</evidence>
<feature type="region of interest" description="Disordered" evidence="4">
    <location>
        <begin position="1115"/>
        <end position="1224"/>
    </location>
</feature>
<accession>A0AAN9AJE0</accession>
<evidence type="ECO:0000313" key="8">
    <source>
        <dbReference type="Proteomes" id="UP001374579"/>
    </source>
</evidence>
<dbReference type="GO" id="GO:0005634">
    <property type="term" value="C:nucleus"/>
    <property type="evidence" value="ECO:0007669"/>
    <property type="project" value="UniProtKB-SubCell"/>
</dbReference>
<reference evidence="7 8" key="1">
    <citation type="submission" date="2024-02" db="EMBL/GenBank/DDBJ databases">
        <title>Chromosome-scale genome assembly of the rough periwinkle Littorina saxatilis.</title>
        <authorList>
            <person name="De Jode A."/>
            <person name="Faria R."/>
            <person name="Formenti G."/>
            <person name="Sims Y."/>
            <person name="Smith T.P."/>
            <person name="Tracey A."/>
            <person name="Wood J.M.D."/>
            <person name="Zagrodzka Z.B."/>
            <person name="Johannesson K."/>
            <person name="Butlin R.K."/>
            <person name="Leder E.H."/>
        </authorList>
    </citation>
    <scope>NUCLEOTIDE SEQUENCE [LARGE SCALE GENOMIC DNA]</scope>
    <source>
        <strain evidence="7">Snail1</strain>
        <tissue evidence="7">Muscle</tissue>
    </source>
</reference>
<dbReference type="Pfam" id="PF18192">
    <property type="entry name" value="DNTTIP1_dimer"/>
    <property type="match status" value="1"/>
</dbReference>
<feature type="compositionally biased region" description="Basic and acidic residues" evidence="4">
    <location>
        <begin position="952"/>
        <end position="962"/>
    </location>
</feature>
<feature type="compositionally biased region" description="Polar residues" evidence="4">
    <location>
        <begin position="26"/>
        <end position="41"/>
    </location>
</feature>
<comment type="caution">
    <text evidence="7">The sequence shown here is derived from an EMBL/GenBank/DDBJ whole genome shotgun (WGS) entry which is preliminary data.</text>
</comment>
<feature type="compositionally biased region" description="Polar residues" evidence="4">
    <location>
        <begin position="241"/>
        <end position="260"/>
    </location>
</feature>
<feature type="region of interest" description="Disordered" evidence="4">
    <location>
        <begin position="239"/>
        <end position="317"/>
    </location>
</feature>
<dbReference type="EMBL" id="JBAMIC010004070">
    <property type="protein sequence ID" value="KAK7088061.1"/>
    <property type="molecule type" value="Genomic_DNA"/>
</dbReference>
<dbReference type="GO" id="GO:0031491">
    <property type="term" value="F:nucleosome binding"/>
    <property type="evidence" value="ECO:0007669"/>
    <property type="project" value="TreeGrafter"/>
</dbReference>
<feature type="compositionally biased region" description="Basic and acidic residues" evidence="4">
    <location>
        <begin position="1118"/>
        <end position="1137"/>
    </location>
</feature>
<feature type="region of interest" description="Disordered" evidence="4">
    <location>
        <begin position="921"/>
        <end position="1005"/>
    </location>
</feature>
<feature type="region of interest" description="Disordered" evidence="4">
    <location>
        <begin position="174"/>
        <end position="204"/>
    </location>
</feature>
<feature type="region of interest" description="Disordered" evidence="4">
    <location>
        <begin position="1"/>
        <end position="41"/>
    </location>
</feature>
<evidence type="ECO:0000256" key="2">
    <source>
        <dbReference type="ARBA" id="ARBA00023125"/>
    </source>
</evidence>
<feature type="compositionally biased region" description="Basic and acidic residues" evidence="4">
    <location>
        <begin position="1"/>
        <end position="23"/>
    </location>
</feature>
<dbReference type="PANTHER" id="PTHR23399">
    <property type="entry name" value="DEOXYNUCLEOTIDYLTRANSFERASE TERMINAL-INTERACTING PROTEIN 1"/>
    <property type="match status" value="1"/>
</dbReference>
<organism evidence="7 8">
    <name type="scientific">Littorina saxatilis</name>
    <dbReference type="NCBI Taxonomy" id="31220"/>
    <lineage>
        <taxon>Eukaryota</taxon>
        <taxon>Metazoa</taxon>
        <taxon>Spiralia</taxon>
        <taxon>Lophotrochozoa</taxon>
        <taxon>Mollusca</taxon>
        <taxon>Gastropoda</taxon>
        <taxon>Caenogastropoda</taxon>
        <taxon>Littorinimorpha</taxon>
        <taxon>Littorinoidea</taxon>
        <taxon>Littorinidae</taxon>
        <taxon>Littorina</taxon>
    </lineage>
</organism>
<feature type="compositionally biased region" description="Basic and acidic residues" evidence="4">
    <location>
        <begin position="175"/>
        <end position="186"/>
    </location>
</feature>
<feature type="compositionally biased region" description="Basic and acidic residues" evidence="4">
    <location>
        <begin position="991"/>
        <end position="1005"/>
    </location>
</feature>
<dbReference type="InterPro" id="IPR041384">
    <property type="entry name" value="DNTTIP1_dimer"/>
</dbReference>
<dbReference type="Proteomes" id="UP001374579">
    <property type="component" value="Unassembled WGS sequence"/>
</dbReference>
<feature type="compositionally biased region" description="Polar residues" evidence="4">
    <location>
        <begin position="1146"/>
        <end position="1168"/>
    </location>
</feature>
<dbReference type="PANTHER" id="PTHR23399:SF2">
    <property type="entry name" value="DEOXYNUCLEOTIDYLTRANSFERASE TERMINAL-INTERACTING PROTEIN 1"/>
    <property type="match status" value="1"/>
</dbReference>